<evidence type="ECO:0000256" key="1">
    <source>
        <dbReference type="SAM" id="MobiDB-lite"/>
    </source>
</evidence>
<organism evidence="2 3">
    <name type="scientific">Lophium mytilinum</name>
    <dbReference type="NCBI Taxonomy" id="390894"/>
    <lineage>
        <taxon>Eukaryota</taxon>
        <taxon>Fungi</taxon>
        <taxon>Dikarya</taxon>
        <taxon>Ascomycota</taxon>
        <taxon>Pezizomycotina</taxon>
        <taxon>Dothideomycetes</taxon>
        <taxon>Pleosporomycetidae</taxon>
        <taxon>Mytilinidiales</taxon>
        <taxon>Mytilinidiaceae</taxon>
        <taxon>Lophium</taxon>
    </lineage>
</organism>
<reference evidence="2" key="1">
    <citation type="journal article" date="2020" name="Stud. Mycol.">
        <title>101 Dothideomycetes genomes: a test case for predicting lifestyles and emergence of pathogens.</title>
        <authorList>
            <person name="Haridas S."/>
            <person name="Albert R."/>
            <person name="Binder M."/>
            <person name="Bloem J."/>
            <person name="Labutti K."/>
            <person name="Salamov A."/>
            <person name="Andreopoulos B."/>
            <person name="Baker S."/>
            <person name="Barry K."/>
            <person name="Bills G."/>
            <person name="Bluhm B."/>
            <person name="Cannon C."/>
            <person name="Castanera R."/>
            <person name="Culley D."/>
            <person name="Daum C."/>
            <person name="Ezra D."/>
            <person name="Gonzalez J."/>
            <person name="Henrissat B."/>
            <person name="Kuo A."/>
            <person name="Liang C."/>
            <person name="Lipzen A."/>
            <person name="Lutzoni F."/>
            <person name="Magnuson J."/>
            <person name="Mondo S."/>
            <person name="Nolan M."/>
            <person name="Ohm R."/>
            <person name="Pangilinan J."/>
            <person name="Park H.-J."/>
            <person name="Ramirez L."/>
            <person name="Alfaro M."/>
            <person name="Sun H."/>
            <person name="Tritt A."/>
            <person name="Yoshinaga Y."/>
            <person name="Zwiers L.-H."/>
            <person name="Turgeon B."/>
            <person name="Goodwin S."/>
            <person name="Spatafora J."/>
            <person name="Crous P."/>
            <person name="Grigoriev I."/>
        </authorList>
    </citation>
    <scope>NUCLEOTIDE SEQUENCE</scope>
    <source>
        <strain evidence="2">CBS 269.34</strain>
    </source>
</reference>
<feature type="region of interest" description="Disordered" evidence="1">
    <location>
        <begin position="36"/>
        <end position="84"/>
    </location>
</feature>
<evidence type="ECO:0000313" key="2">
    <source>
        <dbReference type="EMBL" id="KAF2496415.1"/>
    </source>
</evidence>
<keyword evidence="3" id="KW-1185">Reference proteome</keyword>
<accession>A0A6A6QVJ2</accession>
<sequence length="255" mass="27790">MLASLLLRSLSCNPPISPLPYSPSHRRTLFVHSPAPTTKLSHLRPAPPPPSGQSDSYQSSTVARHIHEPKVPRARTGATAKRRGKLLHAGGGRDAGVGGGIGYMGTQARCRGFGGREVGVCVCRCRSRSGAEDVKGEKGWKAISAWFEVGCYPIEGIRRWIGLYEIFYGTCVFLSVHSIFYFVCAACGFDSTSNSDVHSPHFLSRGMHMFTARTITICMQTWAHTHRQYYVLTTSPAAPISSTLNNPPYLPALAI</sequence>
<feature type="compositionally biased region" description="Polar residues" evidence="1">
    <location>
        <begin position="52"/>
        <end position="62"/>
    </location>
</feature>
<name>A0A6A6QVJ2_9PEZI</name>
<dbReference type="AlphaFoldDB" id="A0A6A6QVJ2"/>
<dbReference type="Proteomes" id="UP000799750">
    <property type="component" value="Unassembled WGS sequence"/>
</dbReference>
<protein>
    <submittedName>
        <fullName evidence="2">Uncharacterized protein</fullName>
    </submittedName>
</protein>
<evidence type="ECO:0000313" key="3">
    <source>
        <dbReference type="Proteomes" id="UP000799750"/>
    </source>
</evidence>
<dbReference type="EMBL" id="MU004188">
    <property type="protein sequence ID" value="KAF2496415.1"/>
    <property type="molecule type" value="Genomic_DNA"/>
</dbReference>
<proteinExistence type="predicted"/>
<gene>
    <name evidence="2" type="ORF">BU16DRAFT_377052</name>
</gene>